<keyword evidence="4" id="KW-1185">Reference proteome</keyword>
<dbReference type="PRINTS" id="PR00483">
    <property type="entry name" value="BACPHPHTASE"/>
</dbReference>
<proteinExistence type="inferred from homology"/>
<accession>A0ABV7XEE2</accession>
<reference evidence="4" key="1">
    <citation type="journal article" date="2019" name="Int. J. Syst. Evol. Microbiol.">
        <title>The Global Catalogue of Microorganisms (GCM) 10K type strain sequencing project: providing services to taxonomists for standard genome sequencing and annotation.</title>
        <authorList>
            <consortium name="The Broad Institute Genomics Platform"/>
            <consortium name="The Broad Institute Genome Sequencing Center for Infectious Disease"/>
            <person name="Wu L."/>
            <person name="Ma J."/>
        </authorList>
    </citation>
    <scope>NUCLEOTIDE SEQUENCE [LARGE SCALE GENOMIC DNA]</scope>
    <source>
        <strain evidence="4">KCTC 42644</strain>
    </source>
</reference>
<evidence type="ECO:0000313" key="4">
    <source>
        <dbReference type="Proteomes" id="UP001595615"/>
    </source>
</evidence>
<keyword evidence="1" id="KW-0378">Hydrolase</keyword>
<dbReference type="InterPro" id="IPR000326">
    <property type="entry name" value="PAP2/HPO"/>
</dbReference>
<dbReference type="SUPFAM" id="SSF48317">
    <property type="entry name" value="Acid phosphatase/Vanadium-dependent haloperoxidase"/>
    <property type="match status" value="1"/>
</dbReference>
<gene>
    <name evidence="3" type="ORF">ACFOMD_10600</name>
</gene>
<feature type="domain" description="Phosphatidic acid phosphatase type 2/haloperoxidase" evidence="2">
    <location>
        <begin position="103"/>
        <end position="216"/>
    </location>
</feature>
<dbReference type="PANTHER" id="PTHR14969:SF60">
    <property type="entry name" value="NON-SPECIFIC ACID PHOSPHATASE"/>
    <property type="match status" value="1"/>
</dbReference>
<dbReference type="PANTHER" id="PTHR14969">
    <property type="entry name" value="SPHINGOSINE-1-PHOSPHATE PHOSPHOHYDROLASE"/>
    <property type="match status" value="1"/>
</dbReference>
<dbReference type="EC" id="3.1.3.2" evidence="1"/>
<dbReference type="PIRSF" id="PIRSF000897">
    <property type="entry name" value="Acid_Ptase_ClsA"/>
    <property type="match status" value="1"/>
</dbReference>
<organism evidence="3 4">
    <name type="scientific">Sphingoaurantiacus capsulatus</name>
    <dbReference type="NCBI Taxonomy" id="1771310"/>
    <lineage>
        <taxon>Bacteria</taxon>
        <taxon>Pseudomonadati</taxon>
        <taxon>Pseudomonadota</taxon>
        <taxon>Alphaproteobacteria</taxon>
        <taxon>Sphingomonadales</taxon>
        <taxon>Sphingosinicellaceae</taxon>
        <taxon>Sphingoaurantiacus</taxon>
    </lineage>
</organism>
<name>A0ABV7XEE2_9SPHN</name>
<evidence type="ECO:0000313" key="3">
    <source>
        <dbReference type="EMBL" id="MFC3713024.1"/>
    </source>
</evidence>
<sequence>MLLACAAVPQALAAQTAANPAAPTAYLTAAELPDPKAYLAAPPAPGTPAFVADRAAHEAALKEKDGAGWNRAKAQLSFRQPEVRAQIACALGATLDLAPTTAFGRLMARSGATLSLASEQSKAVWNRDRPYAGTKSPVACDAKLDFGVHSPSYPSGHSATGWLWGLMLAEIAPARSATLLGWGAGVGANRIACGVHYPSDIVAGRDVGAAVYARLQSVPDFRADIEGAKAEYAAAKAKGPAPACATE</sequence>
<dbReference type="InterPro" id="IPR001011">
    <property type="entry name" value="Acid_Pase_classA_bac"/>
</dbReference>
<dbReference type="InterPro" id="IPR036938">
    <property type="entry name" value="PAP2/HPO_sf"/>
</dbReference>
<evidence type="ECO:0000256" key="1">
    <source>
        <dbReference type="PIRNR" id="PIRNR000897"/>
    </source>
</evidence>
<evidence type="ECO:0000259" key="2">
    <source>
        <dbReference type="SMART" id="SM00014"/>
    </source>
</evidence>
<dbReference type="EMBL" id="JBHRXV010000010">
    <property type="protein sequence ID" value="MFC3713024.1"/>
    <property type="molecule type" value="Genomic_DNA"/>
</dbReference>
<comment type="catalytic activity">
    <reaction evidence="1">
        <text>a phosphate monoester + H2O = an alcohol + phosphate</text>
        <dbReference type="Rhea" id="RHEA:15017"/>
        <dbReference type="ChEBI" id="CHEBI:15377"/>
        <dbReference type="ChEBI" id="CHEBI:30879"/>
        <dbReference type="ChEBI" id="CHEBI:43474"/>
        <dbReference type="ChEBI" id="CHEBI:67140"/>
        <dbReference type="EC" id="3.1.3.2"/>
    </reaction>
</comment>
<comment type="similarity">
    <text evidence="1">Belongs to the class A bacterial acid phosphatase family.</text>
</comment>
<dbReference type="SMART" id="SM00014">
    <property type="entry name" value="acidPPc"/>
    <property type="match status" value="1"/>
</dbReference>
<dbReference type="RefSeq" id="WP_380861056.1">
    <property type="nucleotide sequence ID" value="NZ_JBHRXV010000010.1"/>
</dbReference>
<comment type="caution">
    <text evidence="3">The sequence shown here is derived from an EMBL/GenBank/DDBJ whole genome shotgun (WGS) entry which is preliminary data.</text>
</comment>
<dbReference type="Pfam" id="PF01569">
    <property type="entry name" value="PAP2"/>
    <property type="match status" value="1"/>
</dbReference>
<dbReference type="Proteomes" id="UP001595615">
    <property type="component" value="Unassembled WGS sequence"/>
</dbReference>
<protein>
    <recommendedName>
        <fullName evidence="1">Acid phosphatase</fullName>
        <ecNumber evidence="1">3.1.3.2</ecNumber>
    </recommendedName>
</protein>
<dbReference type="Gene3D" id="1.20.144.10">
    <property type="entry name" value="Phosphatidic acid phosphatase type 2/haloperoxidase"/>
    <property type="match status" value="1"/>
</dbReference>